<evidence type="ECO:0000313" key="2">
    <source>
        <dbReference type="EMBL" id="AET38240.1"/>
    </source>
</evidence>
<proteinExistence type="predicted"/>
<keyword evidence="3" id="KW-1185">Reference proteome</keyword>
<feature type="transmembrane region" description="Helical" evidence="1">
    <location>
        <begin position="85"/>
        <end position="109"/>
    </location>
</feature>
<gene>
    <name evidence="2" type="ordered locus">Ecym_2519</name>
</gene>
<dbReference type="FunCoup" id="G8JQ82">
    <property type="interactions" value="12"/>
</dbReference>
<reference evidence="3" key="1">
    <citation type="journal article" date="2012" name="G3 (Bethesda)">
        <title>Pichia sorbitophila, an interspecies yeast hybrid reveals early steps of genome resolution following polyploidization.</title>
        <authorList>
            <person name="Leh Louis V."/>
            <person name="Despons L."/>
            <person name="Friedrich A."/>
            <person name="Martin T."/>
            <person name="Durrens P."/>
            <person name="Casaregola S."/>
            <person name="Neuveglise C."/>
            <person name="Fairhead C."/>
            <person name="Marck C."/>
            <person name="Cruz J.A."/>
            <person name="Straub M.L."/>
            <person name="Kugler V."/>
            <person name="Sacerdot C."/>
            <person name="Uzunov Z."/>
            <person name="Thierry A."/>
            <person name="Weiss S."/>
            <person name="Bleykasten C."/>
            <person name="De Montigny J."/>
            <person name="Jacques N."/>
            <person name="Jung P."/>
            <person name="Lemaire M."/>
            <person name="Mallet S."/>
            <person name="Morel G."/>
            <person name="Richard G.F."/>
            <person name="Sarkar A."/>
            <person name="Savel G."/>
            <person name="Schacherer J."/>
            <person name="Seret M.L."/>
            <person name="Talla E."/>
            <person name="Samson G."/>
            <person name="Jubin C."/>
            <person name="Poulain J."/>
            <person name="Vacherie B."/>
            <person name="Barbe V."/>
            <person name="Pelletier E."/>
            <person name="Sherman D.J."/>
            <person name="Westhof E."/>
            <person name="Weissenbach J."/>
            <person name="Baret P.V."/>
            <person name="Wincker P."/>
            <person name="Gaillardin C."/>
            <person name="Dujon B."/>
            <person name="Souciet J.L."/>
        </authorList>
    </citation>
    <scope>NUCLEOTIDE SEQUENCE [LARGE SCALE GENOMIC DNA]</scope>
    <source>
        <strain evidence="3">CBS 270.75 / DBVPG 7215 / KCTC 17166 / NRRL Y-17582</strain>
    </source>
</reference>
<dbReference type="OrthoDB" id="4083656at2759"/>
<evidence type="ECO:0000313" key="3">
    <source>
        <dbReference type="Proteomes" id="UP000006790"/>
    </source>
</evidence>
<dbReference type="EMBL" id="CP002498">
    <property type="protein sequence ID" value="AET38240.1"/>
    <property type="molecule type" value="Genomic_DNA"/>
</dbReference>
<dbReference type="KEGG" id="erc:Ecym_2519"/>
<keyword evidence="1" id="KW-0812">Transmembrane</keyword>
<evidence type="ECO:0000256" key="1">
    <source>
        <dbReference type="SAM" id="Phobius"/>
    </source>
</evidence>
<dbReference type="OMA" id="RFYIVNR"/>
<dbReference type="HOGENOM" id="CLU_081665_0_0_1"/>
<dbReference type="eggNOG" id="ENOG502RZCP">
    <property type="taxonomic scope" value="Eukaryota"/>
</dbReference>
<dbReference type="RefSeq" id="XP_003645057.1">
    <property type="nucleotide sequence ID" value="XM_003645009.1"/>
</dbReference>
<sequence>MSLKFSAKLATLIGKTAPEEIYSYKPGRLLRIGPWFLFATFFGYGISFADWSLSTSFKLYKEKEELGNDNQDHDVPWYASDRLSFFGRITASVLLSSIPFALCISALYFPSRVVTKIRYIPGMKPQCQLTRNALFGGDVTYVAPLKSIRRGPRTRVYTGVGEQGVDDKSTFAFLLTDVTKPFLQRQFIVNRTGNFWRNDGRIIDSLFSDDSVADLQSREVKPATVIKKDSSILDNMIIQSGKRTKLHGIKSKDIVMKKS</sequence>
<dbReference type="InParanoid" id="G8JQ82"/>
<keyword evidence="1" id="KW-1133">Transmembrane helix</keyword>
<keyword evidence="1" id="KW-0472">Membrane</keyword>
<accession>G8JQ82</accession>
<organism evidence="2 3">
    <name type="scientific">Eremothecium cymbalariae (strain CBS 270.75 / DBVPG 7215 / KCTC 17166 / NRRL Y-17582)</name>
    <name type="common">Yeast</name>
    <dbReference type="NCBI Taxonomy" id="931890"/>
    <lineage>
        <taxon>Eukaryota</taxon>
        <taxon>Fungi</taxon>
        <taxon>Dikarya</taxon>
        <taxon>Ascomycota</taxon>
        <taxon>Saccharomycotina</taxon>
        <taxon>Saccharomycetes</taxon>
        <taxon>Saccharomycetales</taxon>
        <taxon>Saccharomycetaceae</taxon>
        <taxon>Eremothecium</taxon>
    </lineage>
</organism>
<dbReference type="AlphaFoldDB" id="G8JQ82"/>
<feature type="transmembrane region" description="Helical" evidence="1">
    <location>
        <begin position="35"/>
        <end position="53"/>
    </location>
</feature>
<dbReference type="GeneID" id="11468270"/>
<protein>
    <submittedName>
        <fullName evidence="2">Uncharacterized protein</fullName>
    </submittedName>
</protein>
<dbReference type="Proteomes" id="UP000006790">
    <property type="component" value="Chromosome 2"/>
</dbReference>
<name>G8JQ82_ERECY</name>